<dbReference type="Proteomes" id="UP000244005">
    <property type="component" value="Unassembled WGS sequence"/>
</dbReference>
<protein>
    <submittedName>
        <fullName evidence="1">Uncharacterized protein</fullName>
    </submittedName>
</protein>
<dbReference type="AlphaFoldDB" id="A0A2R6WZP7"/>
<evidence type="ECO:0000313" key="2">
    <source>
        <dbReference type="Proteomes" id="UP000244005"/>
    </source>
</evidence>
<evidence type="ECO:0000313" key="1">
    <source>
        <dbReference type="EMBL" id="PTQ39321.1"/>
    </source>
</evidence>
<organism evidence="1 2">
    <name type="scientific">Marchantia polymorpha</name>
    <name type="common">Common liverwort</name>
    <name type="synonym">Marchantia aquatica</name>
    <dbReference type="NCBI Taxonomy" id="3197"/>
    <lineage>
        <taxon>Eukaryota</taxon>
        <taxon>Viridiplantae</taxon>
        <taxon>Streptophyta</taxon>
        <taxon>Embryophyta</taxon>
        <taxon>Marchantiophyta</taxon>
        <taxon>Marchantiopsida</taxon>
        <taxon>Marchantiidae</taxon>
        <taxon>Marchantiales</taxon>
        <taxon>Marchantiaceae</taxon>
        <taxon>Marchantia</taxon>
    </lineage>
</organism>
<name>A0A2R6WZP7_MARPO</name>
<reference evidence="2" key="1">
    <citation type="journal article" date="2017" name="Cell">
        <title>Insights into land plant evolution garnered from the Marchantia polymorpha genome.</title>
        <authorList>
            <person name="Bowman J.L."/>
            <person name="Kohchi T."/>
            <person name="Yamato K.T."/>
            <person name="Jenkins J."/>
            <person name="Shu S."/>
            <person name="Ishizaki K."/>
            <person name="Yamaoka S."/>
            <person name="Nishihama R."/>
            <person name="Nakamura Y."/>
            <person name="Berger F."/>
            <person name="Adam C."/>
            <person name="Aki S.S."/>
            <person name="Althoff F."/>
            <person name="Araki T."/>
            <person name="Arteaga-Vazquez M.A."/>
            <person name="Balasubrmanian S."/>
            <person name="Barry K."/>
            <person name="Bauer D."/>
            <person name="Boehm C.R."/>
            <person name="Briginshaw L."/>
            <person name="Caballero-Perez J."/>
            <person name="Catarino B."/>
            <person name="Chen F."/>
            <person name="Chiyoda S."/>
            <person name="Chovatia M."/>
            <person name="Davies K.M."/>
            <person name="Delmans M."/>
            <person name="Demura T."/>
            <person name="Dierschke T."/>
            <person name="Dolan L."/>
            <person name="Dorantes-Acosta A.E."/>
            <person name="Eklund D.M."/>
            <person name="Florent S.N."/>
            <person name="Flores-Sandoval E."/>
            <person name="Fujiyama A."/>
            <person name="Fukuzawa H."/>
            <person name="Galik B."/>
            <person name="Grimanelli D."/>
            <person name="Grimwood J."/>
            <person name="Grossniklaus U."/>
            <person name="Hamada T."/>
            <person name="Haseloff J."/>
            <person name="Hetherington A.J."/>
            <person name="Higo A."/>
            <person name="Hirakawa Y."/>
            <person name="Hundley H.N."/>
            <person name="Ikeda Y."/>
            <person name="Inoue K."/>
            <person name="Inoue S.I."/>
            <person name="Ishida S."/>
            <person name="Jia Q."/>
            <person name="Kakita M."/>
            <person name="Kanazawa T."/>
            <person name="Kawai Y."/>
            <person name="Kawashima T."/>
            <person name="Kennedy M."/>
            <person name="Kinose K."/>
            <person name="Kinoshita T."/>
            <person name="Kohara Y."/>
            <person name="Koide E."/>
            <person name="Komatsu K."/>
            <person name="Kopischke S."/>
            <person name="Kubo M."/>
            <person name="Kyozuka J."/>
            <person name="Lagercrantz U."/>
            <person name="Lin S.S."/>
            <person name="Lindquist E."/>
            <person name="Lipzen A.M."/>
            <person name="Lu C.W."/>
            <person name="De Luna E."/>
            <person name="Martienssen R.A."/>
            <person name="Minamino N."/>
            <person name="Mizutani M."/>
            <person name="Mizutani M."/>
            <person name="Mochizuki N."/>
            <person name="Monte I."/>
            <person name="Mosher R."/>
            <person name="Nagasaki H."/>
            <person name="Nakagami H."/>
            <person name="Naramoto S."/>
            <person name="Nishitani K."/>
            <person name="Ohtani M."/>
            <person name="Okamoto T."/>
            <person name="Okumura M."/>
            <person name="Phillips J."/>
            <person name="Pollak B."/>
            <person name="Reinders A."/>
            <person name="Rovekamp M."/>
            <person name="Sano R."/>
            <person name="Sawa S."/>
            <person name="Schmid M.W."/>
            <person name="Shirakawa M."/>
            <person name="Solano R."/>
            <person name="Spunde A."/>
            <person name="Suetsugu N."/>
            <person name="Sugano S."/>
            <person name="Sugiyama A."/>
            <person name="Sun R."/>
            <person name="Suzuki Y."/>
            <person name="Takenaka M."/>
            <person name="Takezawa D."/>
            <person name="Tomogane H."/>
            <person name="Tsuzuki M."/>
            <person name="Ueda T."/>
            <person name="Umeda M."/>
            <person name="Ward J.M."/>
            <person name="Watanabe Y."/>
            <person name="Yazaki K."/>
            <person name="Yokoyama R."/>
            <person name="Yoshitake Y."/>
            <person name="Yotsui I."/>
            <person name="Zachgo S."/>
            <person name="Schmutz J."/>
        </authorList>
    </citation>
    <scope>NUCLEOTIDE SEQUENCE [LARGE SCALE GENOMIC DNA]</scope>
    <source>
        <strain evidence="2">Tak-1</strain>
    </source>
</reference>
<dbReference type="EMBL" id="KZ772717">
    <property type="protein sequence ID" value="PTQ39321.1"/>
    <property type="molecule type" value="Genomic_DNA"/>
</dbReference>
<sequence length="83" mass="9486">MPSVRVWKVSKSVLGSNSSVLIILRFFFDRAVNHEQLRDGIILRGRRCFTSGFGSRLHLCIFRGFDCCADYCSGSWIHEFGEP</sequence>
<keyword evidence="2" id="KW-1185">Reference proteome</keyword>
<accession>A0A2R6WZP7</accession>
<proteinExistence type="predicted"/>
<gene>
    <name evidence="1" type="ORF">MARPO_0045s0004</name>
</gene>
<dbReference type="Gramene" id="Mp6g20600.1">
    <property type="protein sequence ID" value="Mp6g20600.1.cds"/>
    <property type="gene ID" value="Mp6g20600"/>
</dbReference>